<dbReference type="AlphaFoldDB" id="A0AA94JN62"/>
<gene>
    <name evidence="1" type="ORF">EJB19_12775</name>
</gene>
<reference evidence="1" key="1">
    <citation type="submission" date="2018-12" db="EMBL/GenBank/DDBJ databases">
        <title>Draft genome sequence of Flaovobacterium columnare BGFS27 isolated from channel catfish in Alabama.</title>
        <authorList>
            <person name="Cai W."/>
            <person name="Arias C."/>
        </authorList>
    </citation>
    <scope>NUCLEOTIDE SEQUENCE [LARGE SCALE GENOMIC DNA]</scope>
    <source>
        <strain evidence="1">BGFS27</strain>
    </source>
</reference>
<protein>
    <recommendedName>
        <fullName evidence="2">Smr domain-containing protein</fullName>
    </recommendedName>
</protein>
<dbReference type="EMBL" id="RWGX01000005">
    <property type="protein sequence ID" value="RVU87206.1"/>
    <property type="molecule type" value="Genomic_DNA"/>
</dbReference>
<evidence type="ECO:0000313" key="1">
    <source>
        <dbReference type="EMBL" id="RVU87206.1"/>
    </source>
</evidence>
<dbReference type="GeneID" id="56894840"/>
<proteinExistence type="predicted"/>
<dbReference type="RefSeq" id="WP_060381892.1">
    <property type="nucleotide sequence ID" value="NZ_RWGX02000008.1"/>
</dbReference>
<organism evidence="1">
    <name type="scientific">Flavobacterium columnare</name>
    <dbReference type="NCBI Taxonomy" id="996"/>
    <lineage>
        <taxon>Bacteria</taxon>
        <taxon>Pseudomonadati</taxon>
        <taxon>Bacteroidota</taxon>
        <taxon>Flavobacteriia</taxon>
        <taxon>Flavobacteriales</taxon>
        <taxon>Flavobacteriaceae</taxon>
        <taxon>Flavobacterium</taxon>
    </lineage>
</organism>
<evidence type="ECO:0008006" key="2">
    <source>
        <dbReference type="Google" id="ProtNLM"/>
    </source>
</evidence>
<comment type="caution">
    <text evidence="1">The sequence shown here is derived from an EMBL/GenBank/DDBJ whole genome shotgun (WGS) entry which is preliminary data.</text>
</comment>
<accession>A0AA94JN62</accession>
<dbReference type="KEGG" id="fcv:AWN65_03510"/>
<sequence length="107" mass="12564">MEVKFDLVRIGKIRKNSISETILKQNIDLLRNEIRRFLIDETINNKNNILNLVMIIPGKGHNVKIALHEINDLNIKKQLKNNFPNSIYKGEYSIILNNTENKVFKNY</sequence>
<name>A0AA94JN62_9FLAO</name>